<dbReference type="GO" id="GO:0016052">
    <property type="term" value="P:carbohydrate catabolic process"/>
    <property type="evidence" value="ECO:0007669"/>
    <property type="project" value="UniProtKB-ARBA"/>
</dbReference>
<comment type="similarity">
    <text evidence="1">Belongs to the carbohydrate kinase pfkB family.</text>
</comment>
<evidence type="ECO:0000256" key="2">
    <source>
        <dbReference type="ARBA" id="ARBA00022679"/>
    </source>
</evidence>
<comment type="catalytic activity">
    <reaction evidence="6 8">
        <text>beta-D-fructose 1-phosphate + ATP = beta-D-fructose 1,6-bisphosphate + ADP + H(+)</text>
        <dbReference type="Rhea" id="RHEA:14213"/>
        <dbReference type="ChEBI" id="CHEBI:15378"/>
        <dbReference type="ChEBI" id="CHEBI:30616"/>
        <dbReference type="ChEBI" id="CHEBI:32966"/>
        <dbReference type="ChEBI" id="CHEBI:138881"/>
        <dbReference type="ChEBI" id="CHEBI:456216"/>
        <dbReference type="EC" id="2.7.1.56"/>
    </reaction>
</comment>
<dbReference type="InterPro" id="IPR011611">
    <property type="entry name" value="PfkB_dom"/>
</dbReference>
<accession>A0A0R2HFC1</accession>
<keyword evidence="4 8" id="KW-0418">Kinase</keyword>
<dbReference type="GO" id="GO:0008662">
    <property type="term" value="F:1-phosphofructokinase activity"/>
    <property type="evidence" value="ECO:0007669"/>
    <property type="project" value="UniProtKB-UniRule"/>
</dbReference>
<dbReference type="Gene3D" id="3.40.1190.20">
    <property type="match status" value="1"/>
</dbReference>
<comment type="pathway">
    <text evidence="7">Carbohydrate metabolism; D-tagatose 6-phosphate degradation; D-glyceraldehyde 3-phosphate and glycerone phosphate from D-tagatose 6-phosphate: step 1/2.</text>
</comment>
<evidence type="ECO:0000259" key="9">
    <source>
        <dbReference type="Pfam" id="PF00294"/>
    </source>
</evidence>
<name>A0A0R2HFC1_9FIRM</name>
<dbReference type="NCBIfam" id="TIGR03828">
    <property type="entry name" value="pfkB"/>
    <property type="match status" value="1"/>
</dbReference>
<dbReference type="GO" id="GO:2001059">
    <property type="term" value="P:D-tagatose 6-phosphate catabolic process"/>
    <property type="evidence" value="ECO:0007669"/>
    <property type="project" value="UniProtKB-UniPathway"/>
</dbReference>
<dbReference type="EC" id="2.7.1.144" evidence="7"/>
<dbReference type="PATRIC" id="fig|1410657.5.peg.841"/>
<keyword evidence="7" id="KW-0423">Lactose metabolism</keyword>
<dbReference type="InterPro" id="IPR017583">
    <property type="entry name" value="Tagatose/fructose_Pkinase"/>
</dbReference>
<sequence>MKIIYTITFNPALDYVISVDHFKTGVVNRVNEEHIFCGGKGLNVSFILKELGYDSKALGFVAGFTGDEIARLAREEMGINADFIKVKEGMSRINVKLRSDEESEINGIGPKITKEDLEKLFKQLDQMDKSDVLVLSGSIPKSISSGIYETILHRLQDKNIFSVVDATGDLLMNVLKYKPFLIKPNNHEIEEIFNVKLESEEDLIFYAKKLQEEGARNVLISLAGDGSLLVDEHGGTHRIGVCKGKVKNSVGAGDSMVAGFIAGYLRNGDYMEALELGTACGGATAFSDSLATKDFIYENLRQLKGEK</sequence>
<organism evidence="10 11">
    <name type="scientific">Kandleria vitulina DSM 20405</name>
    <dbReference type="NCBI Taxonomy" id="1410657"/>
    <lineage>
        <taxon>Bacteria</taxon>
        <taxon>Bacillati</taxon>
        <taxon>Bacillota</taxon>
        <taxon>Erysipelotrichia</taxon>
        <taxon>Erysipelotrichales</taxon>
        <taxon>Coprobacillaceae</taxon>
        <taxon>Kandleria</taxon>
    </lineage>
</organism>
<evidence type="ECO:0000256" key="8">
    <source>
        <dbReference type="RuleBase" id="RU369061"/>
    </source>
</evidence>
<dbReference type="UniPathway" id="UPA00704">
    <property type="reaction ID" value="UER00715"/>
</dbReference>
<feature type="domain" description="Carbohydrate kinase PfkB" evidence="9">
    <location>
        <begin position="10"/>
        <end position="287"/>
    </location>
</feature>
<dbReference type="GO" id="GO:0044281">
    <property type="term" value="P:small molecule metabolic process"/>
    <property type="evidence" value="ECO:0007669"/>
    <property type="project" value="UniProtKB-ARBA"/>
</dbReference>
<dbReference type="AlphaFoldDB" id="A0A0R2HFC1"/>
<gene>
    <name evidence="10" type="ORF">IV49_GL000807</name>
</gene>
<dbReference type="Proteomes" id="UP000051841">
    <property type="component" value="Unassembled WGS sequence"/>
</dbReference>
<comment type="function">
    <text evidence="8">Catalyzes the ATP-dependent phosphorylation of fructose-l-phosphate to fructose-l,6-bisphosphate.</text>
</comment>
<comment type="catalytic activity">
    <reaction evidence="7">
        <text>D-tagatofuranose 6-phosphate + ATP = D-tagatofuranose 1,6-bisphosphate + ADP + H(+)</text>
        <dbReference type="Rhea" id="RHEA:12420"/>
        <dbReference type="ChEBI" id="CHEBI:15378"/>
        <dbReference type="ChEBI" id="CHEBI:30616"/>
        <dbReference type="ChEBI" id="CHEBI:58694"/>
        <dbReference type="ChEBI" id="CHEBI:58695"/>
        <dbReference type="ChEBI" id="CHEBI:456216"/>
        <dbReference type="EC" id="2.7.1.144"/>
    </reaction>
</comment>
<dbReference type="NCBIfam" id="TIGR03168">
    <property type="entry name" value="1-PFK"/>
    <property type="match status" value="1"/>
</dbReference>
<dbReference type="GO" id="GO:0005988">
    <property type="term" value="P:lactose metabolic process"/>
    <property type="evidence" value="ECO:0007669"/>
    <property type="project" value="UniProtKB-KW"/>
</dbReference>
<comment type="caution">
    <text evidence="10">The sequence shown here is derived from an EMBL/GenBank/DDBJ whole genome shotgun (WGS) entry which is preliminary data.</text>
</comment>
<reference evidence="10 11" key="1">
    <citation type="journal article" date="2015" name="Genome Announc.">
        <title>Expanding the biotechnology potential of lactobacilli through comparative genomics of 213 strains and associated genera.</title>
        <authorList>
            <person name="Sun Z."/>
            <person name="Harris H.M."/>
            <person name="McCann A."/>
            <person name="Guo C."/>
            <person name="Argimon S."/>
            <person name="Zhang W."/>
            <person name="Yang X."/>
            <person name="Jeffery I.B."/>
            <person name="Cooney J.C."/>
            <person name="Kagawa T.F."/>
            <person name="Liu W."/>
            <person name="Song Y."/>
            <person name="Salvetti E."/>
            <person name="Wrobel A."/>
            <person name="Rasinkangas P."/>
            <person name="Parkhill J."/>
            <person name="Rea M.C."/>
            <person name="O'Sullivan O."/>
            <person name="Ritari J."/>
            <person name="Douillard F.P."/>
            <person name="Paul Ross R."/>
            <person name="Yang R."/>
            <person name="Briner A.E."/>
            <person name="Felis G.E."/>
            <person name="de Vos W.M."/>
            <person name="Barrangou R."/>
            <person name="Klaenhammer T.R."/>
            <person name="Caufield P.W."/>
            <person name="Cui Y."/>
            <person name="Zhang H."/>
            <person name="O'Toole P.W."/>
        </authorList>
    </citation>
    <scope>NUCLEOTIDE SEQUENCE [LARGE SCALE GENOMIC DNA]</scope>
    <source>
        <strain evidence="10 11">DSM 20405</strain>
    </source>
</reference>
<dbReference type="GO" id="GO:0009024">
    <property type="term" value="F:tagatose-6-phosphate kinase activity"/>
    <property type="evidence" value="ECO:0007669"/>
    <property type="project" value="UniProtKB-EC"/>
</dbReference>
<evidence type="ECO:0000313" key="10">
    <source>
        <dbReference type="EMBL" id="KRN51336.1"/>
    </source>
</evidence>
<evidence type="ECO:0000256" key="5">
    <source>
        <dbReference type="ARBA" id="ARBA00022840"/>
    </source>
</evidence>
<evidence type="ECO:0000256" key="7">
    <source>
        <dbReference type="PIRNR" id="PIRNR000535"/>
    </source>
</evidence>
<comment type="similarity">
    <text evidence="7">Belongs to the carbohydrate kinase PfkB family. LacC subfamily.</text>
</comment>
<keyword evidence="11" id="KW-1185">Reference proteome</keyword>
<dbReference type="CDD" id="cd01164">
    <property type="entry name" value="FruK_PfkB_like"/>
    <property type="match status" value="1"/>
</dbReference>
<protein>
    <recommendedName>
        <fullName evidence="7">Tagatose-6-phosphate kinase</fullName>
        <ecNumber evidence="7">2.7.1.144</ecNumber>
    </recommendedName>
</protein>
<evidence type="ECO:0000256" key="3">
    <source>
        <dbReference type="ARBA" id="ARBA00022741"/>
    </source>
</evidence>
<proteinExistence type="inferred from homology"/>
<dbReference type="PANTHER" id="PTHR46566">
    <property type="entry name" value="1-PHOSPHOFRUCTOKINASE-RELATED"/>
    <property type="match status" value="1"/>
</dbReference>
<keyword evidence="2 7" id="KW-0808">Transferase</keyword>
<keyword evidence="3 7" id="KW-0547">Nucleotide-binding</keyword>
<dbReference type="PANTHER" id="PTHR46566:SF1">
    <property type="entry name" value="1-PHOSPHOFRUCTOKINASE"/>
    <property type="match status" value="1"/>
</dbReference>
<dbReference type="GO" id="GO:0005829">
    <property type="term" value="C:cytosol"/>
    <property type="evidence" value="ECO:0007669"/>
    <property type="project" value="TreeGrafter"/>
</dbReference>
<dbReference type="PROSITE" id="PS00584">
    <property type="entry name" value="PFKB_KINASES_2"/>
    <property type="match status" value="1"/>
</dbReference>
<dbReference type="Pfam" id="PF00294">
    <property type="entry name" value="PfkB"/>
    <property type="match status" value="1"/>
</dbReference>
<evidence type="ECO:0000256" key="6">
    <source>
        <dbReference type="ARBA" id="ARBA00047745"/>
    </source>
</evidence>
<dbReference type="GO" id="GO:0005524">
    <property type="term" value="F:ATP binding"/>
    <property type="evidence" value="ECO:0007669"/>
    <property type="project" value="UniProtKB-UniRule"/>
</dbReference>
<evidence type="ECO:0000313" key="11">
    <source>
        <dbReference type="Proteomes" id="UP000051841"/>
    </source>
</evidence>
<evidence type="ECO:0000256" key="1">
    <source>
        <dbReference type="ARBA" id="ARBA00005380"/>
    </source>
</evidence>
<dbReference type="InterPro" id="IPR022463">
    <property type="entry name" value="1-PFruKinase"/>
</dbReference>
<dbReference type="EMBL" id="JQBL01000002">
    <property type="protein sequence ID" value="KRN51336.1"/>
    <property type="molecule type" value="Genomic_DNA"/>
</dbReference>
<dbReference type="PIRSF" id="PIRSF000535">
    <property type="entry name" value="1PFK/6PFK/LacC"/>
    <property type="match status" value="1"/>
</dbReference>
<dbReference type="InterPro" id="IPR029056">
    <property type="entry name" value="Ribokinase-like"/>
</dbReference>
<dbReference type="SUPFAM" id="SSF53613">
    <property type="entry name" value="Ribokinase-like"/>
    <property type="match status" value="1"/>
</dbReference>
<evidence type="ECO:0000256" key="4">
    <source>
        <dbReference type="ARBA" id="ARBA00022777"/>
    </source>
</evidence>
<keyword evidence="5 7" id="KW-0067">ATP-binding</keyword>
<dbReference type="FunFam" id="3.40.1190.20:FF:000001">
    <property type="entry name" value="Phosphofructokinase"/>
    <property type="match status" value="1"/>
</dbReference>
<dbReference type="InterPro" id="IPR002173">
    <property type="entry name" value="Carboh/pur_kinase_PfkB_CS"/>
</dbReference>